<dbReference type="EMBL" id="JAIBOA010000031">
    <property type="protein sequence ID" value="MBW8487178.1"/>
    <property type="molecule type" value="Genomic_DNA"/>
</dbReference>
<keyword evidence="2" id="KW-1185">Reference proteome</keyword>
<dbReference type="Proteomes" id="UP000774570">
    <property type="component" value="Unassembled WGS sequence"/>
</dbReference>
<comment type="caution">
    <text evidence="1">The sequence shown here is derived from an EMBL/GenBank/DDBJ whole genome shotgun (WGS) entry which is preliminary data.</text>
</comment>
<organism evidence="1 2">
    <name type="scientific">Actinomadura parmotrematis</name>
    <dbReference type="NCBI Taxonomy" id="2864039"/>
    <lineage>
        <taxon>Bacteria</taxon>
        <taxon>Bacillati</taxon>
        <taxon>Actinomycetota</taxon>
        <taxon>Actinomycetes</taxon>
        <taxon>Streptosporangiales</taxon>
        <taxon>Thermomonosporaceae</taxon>
        <taxon>Actinomadura</taxon>
    </lineage>
</organism>
<accession>A0ABS7G6C0</accession>
<evidence type="ECO:0000313" key="1">
    <source>
        <dbReference type="EMBL" id="MBW8487178.1"/>
    </source>
</evidence>
<gene>
    <name evidence="1" type="ORF">K1Y72_32775</name>
</gene>
<proteinExistence type="predicted"/>
<name>A0ABS7G6C0_9ACTN</name>
<protein>
    <submittedName>
        <fullName evidence="1">Uncharacterized protein</fullName>
    </submittedName>
</protein>
<dbReference type="RefSeq" id="WP_220170419.1">
    <property type="nucleotide sequence ID" value="NZ_JAIBOA010000031.1"/>
</dbReference>
<reference evidence="1 2" key="1">
    <citation type="submission" date="2021-07" db="EMBL/GenBank/DDBJ databases">
        <title>Actinomadura sp. PM05-2 isolated from lichen.</title>
        <authorList>
            <person name="Somphong A."/>
            <person name="Phongsopitanun W."/>
            <person name="Tanasupawat S."/>
            <person name="Peongsungnone V."/>
        </authorList>
    </citation>
    <scope>NUCLEOTIDE SEQUENCE [LARGE SCALE GENOMIC DNA]</scope>
    <source>
        <strain evidence="1 2">PM05-2</strain>
    </source>
</reference>
<sequence length="71" mass="8501">MEEKRRESGWTEPHWAVRLVIYAIVGLVITRVEAGVDHRPWLDVLRGDVFVWTAIIVPAEAFYRWRRGRRR</sequence>
<evidence type="ECO:0000313" key="2">
    <source>
        <dbReference type="Proteomes" id="UP000774570"/>
    </source>
</evidence>